<reference evidence="11 12" key="1">
    <citation type="submission" date="2016-07" db="EMBL/GenBank/DDBJ databases">
        <title>Pervasive Adenine N6-methylation of Active Genes in Fungi.</title>
        <authorList>
            <consortium name="DOE Joint Genome Institute"/>
            <person name="Mondo S.J."/>
            <person name="Dannebaum R.O."/>
            <person name="Kuo R.C."/>
            <person name="Labutti K."/>
            <person name="Haridas S."/>
            <person name="Kuo A."/>
            <person name="Salamov A."/>
            <person name="Ahrendt S.R."/>
            <person name="Lipzen A."/>
            <person name="Sullivan W."/>
            <person name="Andreopoulos W.B."/>
            <person name="Clum A."/>
            <person name="Lindquist E."/>
            <person name="Daum C."/>
            <person name="Ramamoorthy G.K."/>
            <person name="Gryganskyi A."/>
            <person name="Culley D."/>
            <person name="Magnuson J.K."/>
            <person name="James T.Y."/>
            <person name="O'Malley M.A."/>
            <person name="Stajich J.E."/>
            <person name="Spatafora J.W."/>
            <person name="Visel A."/>
            <person name="Grigoriev I.V."/>
        </authorList>
    </citation>
    <scope>NUCLEOTIDE SEQUENCE [LARGE SCALE GENOMIC DNA]</scope>
    <source>
        <strain evidence="11 12">CBS 931.73</strain>
    </source>
</reference>
<dbReference type="InParanoid" id="A0A1Y1YLG8"/>
<feature type="signal peptide" evidence="8">
    <location>
        <begin position="1"/>
        <end position="21"/>
    </location>
</feature>
<dbReference type="Gene3D" id="1.10.1380.10">
    <property type="entry name" value="Neutral endopeptidase , domain2"/>
    <property type="match status" value="1"/>
</dbReference>
<evidence type="ECO:0000256" key="1">
    <source>
        <dbReference type="ARBA" id="ARBA00001947"/>
    </source>
</evidence>
<comment type="cofactor">
    <cofactor evidence="1">
        <name>Zn(2+)</name>
        <dbReference type="ChEBI" id="CHEBI:29105"/>
    </cofactor>
</comment>
<dbReference type="Pfam" id="PF05649">
    <property type="entry name" value="Peptidase_M13_N"/>
    <property type="match status" value="1"/>
</dbReference>
<evidence type="ECO:0000256" key="7">
    <source>
        <dbReference type="ARBA" id="ARBA00023049"/>
    </source>
</evidence>
<gene>
    <name evidence="11" type="ORF">K493DRAFT_336003</name>
</gene>
<dbReference type="AlphaFoldDB" id="A0A1Y1YLG8"/>
<keyword evidence="8" id="KW-0732">Signal</keyword>
<accession>A0A1Y1YLG8</accession>
<proteinExistence type="inferred from homology"/>
<dbReference type="SUPFAM" id="SSF55486">
    <property type="entry name" value="Metalloproteases ('zincins'), catalytic domain"/>
    <property type="match status" value="1"/>
</dbReference>
<dbReference type="STRING" id="1314790.A0A1Y1YLG8"/>
<evidence type="ECO:0000256" key="2">
    <source>
        <dbReference type="ARBA" id="ARBA00007357"/>
    </source>
</evidence>
<dbReference type="InterPro" id="IPR042089">
    <property type="entry name" value="Peptidase_M13_dom_2"/>
</dbReference>
<keyword evidence="6" id="KW-0862">Zinc</keyword>
<keyword evidence="3" id="KW-0645">Protease</keyword>
<name>A0A1Y1YLG8_9FUNG</name>
<evidence type="ECO:0000256" key="5">
    <source>
        <dbReference type="ARBA" id="ARBA00022801"/>
    </source>
</evidence>
<dbReference type="GO" id="GO:0005886">
    <property type="term" value="C:plasma membrane"/>
    <property type="evidence" value="ECO:0007669"/>
    <property type="project" value="TreeGrafter"/>
</dbReference>
<dbReference type="PANTHER" id="PTHR11733">
    <property type="entry name" value="ZINC METALLOPROTEASE FAMILY M13 NEPRILYSIN-RELATED"/>
    <property type="match status" value="1"/>
</dbReference>
<feature type="domain" description="Peptidase M13 N-terminal" evidence="10">
    <location>
        <begin position="26"/>
        <end position="404"/>
    </location>
</feature>
<dbReference type="GO" id="GO:0046872">
    <property type="term" value="F:metal ion binding"/>
    <property type="evidence" value="ECO:0007669"/>
    <property type="project" value="UniProtKB-KW"/>
</dbReference>
<dbReference type="PRINTS" id="PR00786">
    <property type="entry name" value="NEPRILYSIN"/>
</dbReference>
<dbReference type="CDD" id="cd08662">
    <property type="entry name" value="M13"/>
    <property type="match status" value="1"/>
</dbReference>
<keyword evidence="7" id="KW-0482">Metalloprotease</keyword>
<sequence length="671" mass="76898">MLRRYGLFLCSASIALGTTKASSVKPTDNFYLHANEEWLNKTTIPSDYTSWTSYSELSRQNMLTLKEILDGYLDKPAGDLLGDFYGSGIQPKALLDPLEPLRGQLKTIDSIGNKDDVVKALAALHREQHAIRSARPLFKLDVEADSKNSNVTLASINQSGLGLPGKKYYSDTKASIHKPYQKHIQNMFQIAGFLEPEKQANMVFEVEMHISKGWVPKEVMRDVQLTYNKISLEKLKATFPGFPWQHYCDGLGLREWKCFGGGDVLYDNPSILKLISDTLQKFSVEHWKSYLRWFLISSNSRHLGKQFSDENFQFFGKYLRGQQSPKPYWKLVISEISRYLPDLLGQLYVKRSFSPAAKIQIHELVDDLLLAITNRIKKLNWMSTNTKLLALEKINMLNVKVGYPDVWIDYKAEGLSFDRGVHFIRNLRKAATADFYRDLRRMNTSTDKRRWEMPAFAVNAYYSPNHNEIVFPAGILQPPFYSSPTDKAPFGDPAANFGGIGTIIGHEITHAFDDQGRKYGPEGNLEDWWTKRDAEMFTASAKDIVDQFNQYKLKGIRLNGNLTQGENIADLGGVKLSFVAFKEWLKRHPNVYSKETRGATPEQQFFYAYARIWRNLLRDKEASLRISTNVHSPGLWRVNGPLSNLPEFYSAFNVKPGDKMWRSEEDRVEIW</sequence>
<dbReference type="Proteomes" id="UP000193498">
    <property type="component" value="Unassembled WGS sequence"/>
</dbReference>
<dbReference type="Gene3D" id="3.40.390.10">
    <property type="entry name" value="Collagenase (Catalytic Domain)"/>
    <property type="match status" value="1"/>
</dbReference>
<dbReference type="Pfam" id="PF01431">
    <property type="entry name" value="Peptidase_M13"/>
    <property type="match status" value="1"/>
</dbReference>
<evidence type="ECO:0000313" key="11">
    <source>
        <dbReference type="EMBL" id="ORX98838.1"/>
    </source>
</evidence>
<keyword evidence="12" id="KW-1185">Reference proteome</keyword>
<dbReference type="GO" id="GO:0004222">
    <property type="term" value="F:metalloendopeptidase activity"/>
    <property type="evidence" value="ECO:0007669"/>
    <property type="project" value="InterPro"/>
</dbReference>
<dbReference type="InterPro" id="IPR024079">
    <property type="entry name" value="MetalloPept_cat_dom_sf"/>
</dbReference>
<protein>
    <submittedName>
        <fullName evidence="11">Endothelin-converting enzyme 1</fullName>
    </submittedName>
</protein>
<evidence type="ECO:0000256" key="3">
    <source>
        <dbReference type="ARBA" id="ARBA00022670"/>
    </source>
</evidence>
<comment type="caution">
    <text evidence="11">The sequence shown here is derived from an EMBL/GenBank/DDBJ whole genome shotgun (WGS) entry which is preliminary data.</text>
</comment>
<dbReference type="InterPro" id="IPR000718">
    <property type="entry name" value="Peptidase_M13"/>
</dbReference>
<dbReference type="InterPro" id="IPR008753">
    <property type="entry name" value="Peptidase_M13_N"/>
</dbReference>
<feature type="domain" description="Peptidase M13 C-terminal" evidence="9">
    <location>
        <begin position="459"/>
        <end position="668"/>
    </location>
</feature>
<organism evidence="11 12">
    <name type="scientific">Basidiobolus meristosporus CBS 931.73</name>
    <dbReference type="NCBI Taxonomy" id="1314790"/>
    <lineage>
        <taxon>Eukaryota</taxon>
        <taxon>Fungi</taxon>
        <taxon>Fungi incertae sedis</taxon>
        <taxon>Zoopagomycota</taxon>
        <taxon>Entomophthoromycotina</taxon>
        <taxon>Basidiobolomycetes</taxon>
        <taxon>Basidiobolales</taxon>
        <taxon>Basidiobolaceae</taxon>
        <taxon>Basidiobolus</taxon>
    </lineage>
</organism>
<evidence type="ECO:0000259" key="9">
    <source>
        <dbReference type="Pfam" id="PF01431"/>
    </source>
</evidence>
<dbReference type="EMBL" id="MCFE01000106">
    <property type="protein sequence ID" value="ORX98838.1"/>
    <property type="molecule type" value="Genomic_DNA"/>
</dbReference>
<keyword evidence="5" id="KW-0378">Hydrolase</keyword>
<dbReference type="InterPro" id="IPR018497">
    <property type="entry name" value="Peptidase_M13_C"/>
</dbReference>
<dbReference type="PANTHER" id="PTHR11733:SF167">
    <property type="entry name" value="FI17812P1-RELATED"/>
    <property type="match status" value="1"/>
</dbReference>
<keyword evidence="4" id="KW-0479">Metal-binding</keyword>
<evidence type="ECO:0000259" key="10">
    <source>
        <dbReference type="Pfam" id="PF05649"/>
    </source>
</evidence>
<evidence type="ECO:0000313" key="12">
    <source>
        <dbReference type="Proteomes" id="UP000193498"/>
    </source>
</evidence>
<comment type="similarity">
    <text evidence="2">Belongs to the peptidase M13 family.</text>
</comment>
<evidence type="ECO:0000256" key="8">
    <source>
        <dbReference type="SAM" id="SignalP"/>
    </source>
</evidence>
<dbReference type="PROSITE" id="PS51885">
    <property type="entry name" value="NEPRILYSIN"/>
    <property type="match status" value="1"/>
</dbReference>
<dbReference type="GO" id="GO:0016485">
    <property type="term" value="P:protein processing"/>
    <property type="evidence" value="ECO:0007669"/>
    <property type="project" value="TreeGrafter"/>
</dbReference>
<dbReference type="OrthoDB" id="6475849at2759"/>
<evidence type="ECO:0000256" key="4">
    <source>
        <dbReference type="ARBA" id="ARBA00022723"/>
    </source>
</evidence>
<feature type="chain" id="PRO_5011965666" evidence="8">
    <location>
        <begin position="22"/>
        <end position="671"/>
    </location>
</feature>
<evidence type="ECO:0000256" key="6">
    <source>
        <dbReference type="ARBA" id="ARBA00022833"/>
    </source>
</evidence>